<dbReference type="Proteomes" id="UP000074310">
    <property type="component" value="Unassembled WGS sequence"/>
</dbReference>
<evidence type="ECO:0000256" key="7">
    <source>
        <dbReference type="ARBA" id="ARBA00022692"/>
    </source>
</evidence>
<evidence type="ECO:0000256" key="10">
    <source>
        <dbReference type="SAM" id="Phobius"/>
    </source>
</evidence>
<reference evidence="11 12" key="1">
    <citation type="journal article" date="2016" name="Front. Microbiol.">
        <title>Genomic Resource of Rice Seed Associated Bacteria.</title>
        <authorList>
            <person name="Midha S."/>
            <person name="Bansal K."/>
            <person name="Sharma S."/>
            <person name="Kumar N."/>
            <person name="Patil P.P."/>
            <person name="Chaudhry V."/>
            <person name="Patil P.B."/>
        </authorList>
    </citation>
    <scope>NUCLEOTIDE SEQUENCE [LARGE SCALE GENOMIC DNA]</scope>
    <source>
        <strain evidence="11 12">NS334</strain>
    </source>
</reference>
<keyword evidence="8 10" id="KW-1133">Transmembrane helix</keyword>
<dbReference type="EMBL" id="LDTB01000022">
    <property type="protein sequence ID" value="KTT73093.1"/>
    <property type="molecule type" value="Genomic_DNA"/>
</dbReference>
<proteinExistence type="inferred from homology"/>
<dbReference type="PANTHER" id="PTHR36122">
    <property type="entry name" value="NICOTINAMIDE RIBOSIDE TRANSPORTER PNUC"/>
    <property type="match status" value="1"/>
</dbReference>
<comment type="caution">
    <text evidence="11">The sequence shown here is derived from an EMBL/GenBank/DDBJ whole genome shotgun (WGS) entry which is preliminary data.</text>
</comment>
<comment type="similarity">
    <text evidence="3">Belongs to the nicotinamide ribonucleoside (NR) uptake permease (TC 4.B.1) family.</text>
</comment>
<evidence type="ECO:0000256" key="2">
    <source>
        <dbReference type="ARBA" id="ARBA00004651"/>
    </source>
</evidence>
<feature type="transmembrane region" description="Helical" evidence="10">
    <location>
        <begin position="160"/>
        <end position="177"/>
    </location>
</feature>
<evidence type="ECO:0000313" key="11">
    <source>
        <dbReference type="EMBL" id="KTT73093.1"/>
    </source>
</evidence>
<dbReference type="InterPro" id="IPR006419">
    <property type="entry name" value="NMN_transpt_PnuC"/>
</dbReference>
<feature type="transmembrane region" description="Helical" evidence="10">
    <location>
        <begin position="90"/>
        <end position="109"/>
    </location>
</feature>
<keyword evidence="6" id="KW-1003">Cell membrane</keyword>
<dbReference type="OrthoDB" id="9791248at2"/>
<evidence type="ECO:0000256" key="3">
    <source>
        <dbReference type="ARBA" id="ARBA00006669"/>
    </source>
</evidence>
<sequence>MSLVEWIATGLGIACVALAAVRSIWTFPTGIAAVLLLGAVVFEARLYSDAMLQLFFAGANLYGWGHWRRAQAETGDVPVATLALRDRLRWLTGIALGALLWGAAMHRWTDAALPWWDAAIASASVAAQLLMARRRLENWWLWIAVDVASVPLYLSKGLYLFAALYLIYLALAVWGLARWSGAAGGRWRVVPV</sequence>
<evidence type="ECO:0000256" key="4">
    <source>
        <dbReference type="ARBA" id="ARBA00017522"/>
    </source>
</evidence>
<dbReference type="Pfam" id="PF04973">
    <property type="entry name" value="NMN_transporter"/>
    <property type="match status" value="1"/>
</dbReference>
<evidence type="ECO:0000256" key="1">
    <source>
        <dbReference type="ARBA" id="ARBA00002672"/>
    </source>
</evidence>
<keyword evidence="7 10" id="KW-0812">Transmembrane</keyword>
<dbReference type="PATRIC" id="fig|869719.3.peg.1204"/>
<gene>
    <name evidence="11" type="ORF">NS334_07865</name>
</gene>
<protein>
    <recommendedName>
        <fullName evidence="4">Nicotinamide riboside transporter PnuC</fullName>
    </recommendedName>
</protein>
<keyword evidence="5" id="KW-0813">Transport</keyword>
<evidence type="ECO:0000256" key="9">
    <source>
        <dbReference type="ARBA" id="ARBA00023136"/>
    </source>
</evidence>
<keyword evidence="9 10" id="KW-0472">Membrane</keyword>
<dbReference type="PANTHER" id="PTHR36122:SF2">
    <property type="entry name" value="NICOTINAMIDE RIBOSIDE TRANSPORTER PNUC"/>
    <property type="match status" value="1"/>
</dbReference>
<name>A0A147I4B0_9SPHN</name>
<organism evidence="11 12">
    <name type="scientific">Sphingomonas endophytica</name>
    <dbReference type="NCBI Taxonomy" id="869719"/>
    <lineage>
        <taxon>Bacteria</taxon>
        <taxon>Pseudomonadati</taxon>
        <taxon>Pseudomonadota</taxon>
        <taxon>Alphaproteobacteria</taxon>
        <taxon>Sphingomonadales</taxon>
        <taxon>Sphingomonadaceae</taxon>
        <taxon>Sphingomonas</taxon>
    </lineage>
</organism>
<evidence type="ECO:0000256" key="6">
    <source>
        <dbReference type="ARBA" id="ARBA00022475"/>
    </source>
</evidence>
<accession>A0A147I4B0</accession>
<dbReference type="GO" id="GO:0005886">
    <property type="term" value="C:plasma membrane"/>
    <property type="evidence" value="ECO:0007669"/>
    <property type="project" value="UniProtKB-SubCell"/>
</dbReference>
<evidence type="ECO:0000256" key="8">
    <source>
        <dbReference type="ARBA" id="ARBA00022989"/>
    </source>
</evidence>
<comment type="subcellular location">
    <subcellularLocation>
        <location evidence="2">Cell membrane</location>
        <topology evidence="2">Multi-pass membrane protein</topology>
    </subcellularLocation>
</comment>
<dbReference type="RefSeq" id="WP_058755447.1">
    <property type="nucleotide sequence ID" value="NZ_LDTB01000022.1"/>
</dbReference>
<dbReference type="NCBIfam" id="TIGR01528">
    <property type="entry name" value="NMN_trans_PnuC"/>
    <property type="match status" value="1"/>
</dbReference>
<evidence type="ECO:0000313" key="12">
    <source>
        <dbReference type="Proteomes" id="UP000074310"/>
    </source>
</evidence>
<comment type="function">
    <text evidence="1">Required for nicotinamide riboside transport across the inner membrane.</text>
</comment>
<keyword evidence="12" id="KW-1185">Reference proteome</keyword>
<dbReference type="GO" id="GO:0034257">
    <property type="term" value="F:nicotinamide riboside transmembrane transporter activity"/>
    <property type="evidence" value="ECO:0007669"/>
    <property type="project" value="InterPro"/>
</dbReference>
<dbReference type="AlphaFoldDB" id="A0A147I4B0"/>
<evidence type="ECO:0000256" key="5">
    <source>
        <dbReference type="ARBA" id="ARBA00022448"/>
    </source>
</evidence>